<keyword evidence="5 7" id="KW-0863">Zinc-finger</keyword>
<dbReference type="SMART" id="SM00356">
    <property type="entry name" value="ZnF_C3H1"/>
    <property type="match status" value="2"/>
</dbReference>
<keyword evidence="13" id="KW-1185">Reference proteome</keyword>
<keyword evidence="6 7" id="KW-0862">Zinc</keyword>
<name>A0A9P1C7Z7_9DINO</name>
<comment type="caution">
    <text evidence="10">The sequence shown here is derived from an EMBL/GenBank/DDBJ whole genome shotgun (WGS) entry which is preliminary data.</text>
</comment>
<dbReference type="Pfam" id="PF07942">
    <property type="entry name" value="CARME"/>
    <property type="match status" value="1"/>
</dbReference>
<evidence type="ECO:0000256" key="3">
    <source>
        <dbReference type="ARBA" id="ARBA00022691"/>
    </source>
</evidence>
<dbReference type="GO" id="GO:0008270">
    <property type="term" value="F:zinc ion binding"/>
    <property type="evidence" value="ECO:0007669"/>
    <property type="project" value="UniProtKB-KW"/>
</dbReference>
<dbReference type="SMART" id="SM01296">
    <property type="entry name" value="N2227"/>
    <property type="match status" value="1"/>
</dbReference>
<dbReference type="GO" id="GO:0032259">
    <property type="term" value="P:methylation"/>
    <property type="evidence" value="ECO:0007669"/>
    <property type="project" value="UniProtKB-KW"/>
</dbReference>
<dbReference type="EMBL" id="CAMXCT020000991">
    <property type="protein sequence ID" value="CAL1138826.1"/>
    <property type="molecule type" value="Genomic_DNA"/>
</dbReference>
<evidence type="ECO:0000256" key="5">
    <source>
        <dbReference type="ARBA" id="ARBA00022771"/>
    </source>
</evidence>
<proteinExistence type="predicted"/>
<dbReference type="EMBL" id="CAMXCT030000991">
    <property type="protein sequence ID" value="CAL4772763.1"/>
    <property type="molecule type" value="Genomic_DNA"/>
</dbReference>
<dbReference type="GO" id="GO:0008757">
    <property type="term" value="F:S-adenosylmethionine-dependent methyltransferase activity"/>
    <property type="evidence" value="ECO:0007669"/>
    <property type="project" value="InterPro"/>
</dbReference>
<reference evidence="11" key="2">
    <citation type="submission" date="2024-04" db="EMBL/GenBank/DDBJ databases">
        <authorList>
            <person name="Chen Y."/>
            <person name="Shah S."/>
            <person name="Dougan E. K."/>
            <person name="Thang M."/>
            <person name="Chan C."/>
        </authorList>
    </citation>
    <scope>NUCLEOTIDE SEQUENCE [LARGE SCALE GENOMIC DNA]</scope>
</reference>
<feature type="compositionally biased region" description="Low complexity" evidence="8">
    <location>
        <begin position="97"/>
        <end position="121"/>
    </location>
</feature>
<dbReference type="PANTHER" id="PTHR12303">
    <property type="entry name" value="CARNOSINE N-METHYLTRANSFERASE"/>
    <property type="match status" value="1"/>
</dbReference>
<organism evidence="10">
    <name type="scientific">Cladocopium goreaui</name>
    <dbReference type="NCBI Taxonomy" id="2562237"/>
    <lineage>
        <taxon>Eukaryota</taxon>
        <taxon>Sar</taxon>
        <taxon>Alveolata</taxon>
        <taxon>Dinophyceae</taxon>
        <taxon>Suessiales</taxon>
        <taxon>Symbiodiniaceae</taxon>
        <taxon>Cladocopium</taxon>
    </lineage>
</organism>
<dbReference type="InterPro" id="IPR012901">
    <property type="entry name" value="CARME"/>
</dbReference>
<dbReference type="InterPro" id="IPR000571">
    <property type="entry name" value="Znf_CCCH"/>
</dbReference>
<evidence type="ECO:0000313" key="10">
    <source>
        <dbReference type="EMBL" id="CAI3985451.1"/>
    </source>
</evidence>
<dbReference type="InterPro" id="IPR036855">
    <property type="entry name" value="Znf_CCCH_sf"/>
</dbReference>
<gene>
    <name evidence="10" type="ORF">C1SCF055_LOCUS12895</name>
</gene>
<dbReference type="Proteomes" id="UP001152797">
    <property type="component" value="Unassembled WGS sequence"/>
</dbReference>
<dbReference type="OrthoDB" id="978at2759"/>
<evidence type="ECO:0000313" key="13">
    <source>
        <dbReference type="Proteomes" id="UP001152797"/>
    </source>
</evidence>
<keyword evidence="2" id="KW-0808">Transferase</keyword>
<dbReference type="PANTHER" id="PTHR12303:SF6">
    <property type="entry name" value="CARNOSINE N-METHYLTRANSFERASE"/>
    <property type="match status" value="1"/>
</dbReference>
<dbReference type="PROSITE" id="PS50103">
    <property type="entry name" value="ZF_C3H1"/>
    <property type="match status" value="2"/>
</dbReference>
<feature type="zinc finger region" description="C3H1-type" evidence="7">
    <location>
        <begin position="60"/>
        <end position="88"/>
    </location>
</feature>
<keyword evidence="4 7" id="KW-0479">Metal-binding</keyword>
<feature type="region of interest" description="Disordered" evidence="8">
    <location>
        <begin position="86"/>
        <end position="153"/>
    </location>
</feature>
<feature type="domain" description="C3H1-type" evidence="9">
    <location>
        <begin position="60"/>
        <end position="88"/>
    </location>
</feature>
<dbReference type="EMBL" id="CAMXCT010000991">
    <property type="protein sequence ID" value="CAI3985451.1"/>
    <property type="molecule type" value="Genomic_DNA"/>
</dbReference>
<evidence type="ECO:0000256" key="7">
    <source>
        <dbReference type="PROSITE-ProRule" id="PRU00723"/>
    </source>
</evidence>
<evidence type="ECO:0000256" key="1">
    <source>
        <dbReference type="ARBA" id="ARBA00022603"/>
    </source>
</evidence>
<feature type="region of interest" description="Disordered" evidence="8">
    <location>
        <begin position="298"/>
        <end position="325"/>
    </location>
</feature>
<dbReference type="Pfam" id="PF00642">
    <property type="entry name" value="zf-CCCH"/>
    <property type="match status" value="2"/>
</dbReference>
<evidence type="ECO:0000259" key="9">
    <source>
        <dbReference type="PROSITE" id="PS50103"/>
    </source>
</evidence>
<dbReference type="SUPFAM" id="SSF90229">
    <property type="entry name" value="CCCH zinc finger"/>
    <property type="match status" value="2"/>
</dbReference>
<keyword evidence="1" id="KW-0489">Methyltransferase</keyword>
<evidence type="ECO:0000256" key="6">
    <source>
        <dbReference type="ARBA" id="ARBA00022833"/>
    </source>
</evidence>
<feature type="compositionally biased region" description="Basic and acidic residues" evidence="8">
    <location>
        <begin position="314"/>
        <end position="325"/>
    </location>
</feature>
<dbReference type="AlphaFoldDB" id="A0A9P1C7Z7"/>
<protein>
    <submittedName>
        <fullName evidence="12">Carnosine N-methyltransferase</fullName>
    </submittedName>
</protein>
<evidence type="ECO:0000256" key="8">
    <source>
        <dbReference type="SAM" id="MobiDB-lite"/>
    </source>
</evidence>
<feature type="zinc finger region" description="C3H1-type" evidence="7">
    <location>
        <begin position="25"/>
        <end position="52"/>
    </location>
</feature>
<evidence type="ECO:0000256" key="2">
    <source>
        <dbReference type="ARBA" id="ARBA00022679"/>
    </source>
</evidence>
<evidence type="ECO:0000313" key="11">
    <source>
        <dbReference type="EMBL" id="CAL1138826.1"/>
    </source>
</evidence>
<evidence type="ECO:0000313" key="12">
    <source>
        <dbReference type="EMBL" id="CAL4772763.1"/>
    </source>
</evidence>
<dbReference type="Gene3D" id="3.30.1370.210">
    <property type="match status" value="1"/>
</dbReference>
<feature type="domain" description="C3H1-type" evidence="9">
    <location>
        <begin position="25"/>
        <end position="52"/>
    </location>
</feature>
<sequence>MSKKGSKVVAKKAVEVPSQCDTSHLEYTAMCSFYAIGKCLRGENCKFAHSALQIRQKPDLTRTSLCHDFMRKRSCKNGDNCRYAHGEKELQLRPQKASSPSPASPASPASPVSPASPASPSQIADPDRVDSAPLTWDPMGLSEGIGSSPSTTATSATCMFPLMQKLMTKRQQKQRDQAEMVGSKRNAMNAMSAMSAMGRFSISPDLAWPKSINSLEALTQDLKSWKGLAPFPSNLSSFLDPWKVVMHNGRTGCALDSAPETLEFPMHINTDFVRPWLCRGLAPTVEPKFQKCALRAGSDSTCYPESDDETDSDETPHVRGGDGDSAEKQHFLEVCYSFLEYGTDAFHDLGRMQENVQSLDKEDMAMWKVPPVPWYTEIQRRVQVNLEFLRMLPNPEVCGVDLGNEEDAWQLVNTVPAGHRVASRNSSKVRSTLRQFVRDWAKEGQAERMASYNPLISALLKHLPPKGHGRAPSVLVPGCGLARLPFDLVRLGYAAQGNEFSYHMLLGTHLILNRSEKAECFNIFPFALTLANRKGRWDHLRCVQIPDVCPMLALDPSAQLSMAAGEFVEVYKHQEAAWDAMATCFFLDTAKNVFLYIRTIAHIVRRDGFWTNIGPLLYHYADVPNEMSIELSWEEVRPYICKYFDILEEESRVARYTGNAEGLSSNRYNCIFFVAKRNGKPAEGHSNPVF</sequence>
<accession>A0A9P1C7Z7</accession>
<reference evidence="10" key="1">
    <citation type="submission" date="2022-10" db="EMBL/GenBank/DDBJ databases">
        <authorList>
            <person name="Chen Y."/>
            <person name="Dougan E. K."/>
            <person name="Chan C."/>
            <person name="Rhodes N."/>
            <person name="Thang M."/>
        </authorList>
    </citation>
    <scope>NUCLEOTIDE SEQUENCE</scope>
</reference>
<keyword evidence="3" id="KW-0949">S-adenosyl-L-methionine</keyword>
<evidence type="ECO:0000256" key="4">
    <source>
        <dbReference type="ARBA" id="ARBA00022723"/>
    </source>
</evidence>